<proteinExistence type="predicted"/>
<dbReference type="PANTHER" id="PTHR48100:SF1">
    <property type="entry name" value="HISTIDINE PHOSPHATASE FAMILY PROTEIN-RELATED"/>
    <property type="match status" value="1"/>
</dbReference>
<dbReference type="RefSeq" id="WP_262398122.1">
    <property type="nucleotide sequence ID" value="NZ_JACRTC010000006.1"/>
</dbReference>
<dbReference type="SUPFAM" id="SSF53254">
    <property type="entry name" value="Phosphoglycerate mutase-like"/>
    <property type="match status" value="1"/>
</dbReference>
<dbReference type="Pfam" id="PF00300">
    <property type="entry name" value="His_Phos_1"/>
    <property type="match status" value="1"/>
</dbReference>
<gene>
    <name evidence="1" type="ORF">H8709_09350</name>
</gene>
<dbReference type="AlphaFoldDB" id="A0A926EG20"/>
<dbReference type="InterPro" id="IPR050275">
    <property type="entry name" value="PGM_Phosphatase"/>
</dbReference>
<dbReference type="InterPro" id="IPR013078">
    <property type="entry name" value="His_Pase_superF_clade-1"/>
</dbReference>
<comment type="caution">
    <text evidence="1">The sequence shown here is derived from an EMBL/GenBank/DDBJ whole genome shotgun (WGS) entry which is preliminary data.</text>
</comment>
<reference evidence="1" key="1">
    <citation type="submission" date="2020-08" db="EMBL/GenBank/DDBJ databases">
        <title>Genome public.</title>
        <authorList>
            <person name="Liu C."/>
            <person name="Sun Q."/>
        </authorList>
    </citation>
    <scope>NUCLEOTIDE SEQUENCE</scope>
    <source>
        <strain evidence="1">NSJ-54</strain>
    </source>
</reference>
<dbReference type="SMART" id="SM00855">
    <property type="entry name" value="PGAM"/>
    <property type="match status" value="1"/>
</dbReference>
<dbReference type="CDD" id="cd07067">
    <property type="entry name" value="HP_PGM_like"/>
    <property type="match status" value="1"/>
</dbReference>
<dbReference type="Proteomes" id="UP000660861">
    <property type="component" value="Unassembled WGS sequence"/>
</dbReference>
<organism evidence="1 2">
    <name type="scientific">Zongyangia hominis</name>
    <dbReference type="NCBI Taxonomy" id="2763677"/>
    <lineage>
        <taxon>Bacteria</taxon>
        <taxon>Bacillati</taxon>
        <taxon>Bacillota</taxon>
        <taxon>Clostridia</taxon>
        <taxon>Eubacteriales</taxon>
        <taxon>Oscillospiraceae</taxon>
        <taxon>Zongyangia</taxon>
    </lineage>
</organism>
<sequence>MITYKIHLIRHGLTEANQAGRYIGRTDTPVCGEGMEELRTLRDTYEYPVVQKVYVSPLLRCRQTAEVLYPDSFTQVMEAFAEYDFGDFEGKTMEELKDNEDFRRWVTGGLQGTVPGGENGGEFMKRIILGIHDVFQDMMKQKVTSAAVITHGGVIMNLLSGVGVPKREPIDYAVGNGRGFTIVMTPQMWMRDRCFEVFDVVPKGERIGSNAGALDPFITLDE</sequence>
<protein>
    <submittedName>
        <fullName evidence="1">Histidine phosphatase family protein</fullName>
    </submittedName>
</protein>
<dbReference type="PANTHER" id="PTHR48100">
    <property type="entry name" value="BROAD-SPECIFICITY PHOSPHATASE YOR283W-RELATED"/>
    <property type="match status" value="1"/>
</dbReference>
<keyword evidence="2" id="KW-1185">Reference proteome</keyword>
<dbReference type="Gene3D" id="3.40.50.1240">
    <property type="entry name" value="Phosphoglycerate mutase-like"/>
    <property type="match status" value="1"/>
</dbReference>
<dbReference type="GO" id="GO:0005737">
    <property type="term" value="C:cytoplasm"/>
    <property type="evidence" value="ECO:0007669"/>
    <property type="project" value="TreeGrafter"/>
</dbReference>
<accession>A0A926EG20</accession>
<evidence type="ECO:0000313" key="1">
    <source>
        <dbReference type="EMBL" id="MBC8571032.1"/>
    </source>
</evidence>
<name>A0A926EG20_9FIRM</name>
<dbReference type="EMBL" id="JACRTC010000006">
    <property type="protein sequence ID" value="MBC8571032.1"/>
    <property type="molecule type" value="Genomic_DNA"/>
</dbReference>
<dbReference type="InterPro" id="IPR029033">
    <property type="entry name" value="His_PPase_superfam"/>
</dbReference>
<dbReference type="GO" id="GO:0016791">
    <property type="term" value="F:phosphatase activity"/>
    <property type="evidence" value="ECO:0007669"/>
    <property type="project" value="TreeGrafter"/>
</dbReference>
<evidence type="ECO:0000313" key="2">
    <source>
        <dbReference type="Proteomes" id="UP000660861"/>
    </source>
</evidence>